<dbReference type="STRING" id="2880.D7FU45"/>
<dbReference type="PROSITE" id="PS50126">
    <property type="entry name" value="S1"/>
    <property type="match status" value="2"/>
</dbReference>
<dbReference type="GO" id="GO:0006412">
    <property type="term" value="P:translation"/>
    <property type="evidence" value="ECO:0007669"/>
    <property type="project" value="TreeGrafter"/>
</dbReference>
<keyword evidence="2" id="KW-0732">Signal</keyword>
<evidence type="ECO:0000313" key="4">
    <source>
        <dbReference type="EMBL" id="CBJ31572.1"/>
    </source>
</evidence>
<dbReference type="GO" id="GO:0003735">
    <property type="term" value="F:structural constituent of ribosome"/>
    <property type="evidence" value="ECO:0007669"/>
    <property type="project" value="TreeGrafter"/>
</dbReference>
<dbReference type="InParanoid" id="D7FU45"/>
<feature type="region of interest" description="Disordered" evidence="1">
    <location>
        <begin position="46"/>
        <end position="68"/>
    </location>
</feature>
<dbReference type="PANTHER" id="PTHR10724:SF10">
    <property type="entry name" value="S1 RNA-BINDING DOMAIN-CONTAINING PROTEIN 1"/>
    <property type="match status" value="1"/>
</dbReference>
<dbReference type="AlphaFoldDB" id="D7FU45"/>
<dbReference type="InterPro" id="IPR012340">
    <property type="entry name" value="NA-bd_OB-fold"/>
</dbReference>
<dbReference type="Gene3D" id="2.40.50.140">
    <property type="entry name" value="Nucleic acid-binding proteins"/>
    <property type="match status" value="2"/>
</dbReference>
<proteinExistence type="predicted"/>
<protein>
    <recommendedName>
        <fullName evidence="3">S1 motif domain-containing protein</fullName>
    </recommendedName>
</protein>
<evidence type="ECO:0000256" key="2">
    <source>
        <dbReference type="SAM" id="SignalP"/>
    </source>
</evidence>
<feature type="compositionally biased region" description="Acidic residues" evidence="1">
    <location>
        <begin position="439"/>
        <end position="453"/>
    </location>
</feature>
<dbReference type="SMART" id="SM00316">
    <property type="entry name" value="S1"/>
    <property type="match status" value="3"/>
</dbReference>
<name>D7FU45_ECTSI</name>
<feature type="compositionally biased region" description="Acidic residues" evidence="1">
    <location>
        <begin position="413"/>
        <end position="422"/>
    </location>
</feature>
<gene>
    <name evidence="4" type="ORF">Esi_0265_0036</name>
</gene>
<feature type="chain" id="PRO_5003095909" description="S1 motif domain-containing protein" evidence="2">
    <location>
        <begin position="23"/>
        <end position="453"/>
    </location>
</feature>
<dbReference type="InterPro" id="IPR050437">
    <property type="entry name" value="Ribos_protein_bS1-like"/>
</dbReference>
<evidence type="ECO:0000259" key="3">
    <source>
        <dbReference type="PROSITE" id="PS50126"/>
    </source>
</evidence>
<evidence type="ECO:0000256" key="1">
    <source>
        <dbReference type="SAM" id="MobiDB-lite"/>
    </source>
</evidence>
<feature type="signal peptide" evidence="2">
    <location>
        <begin position="1"/>
        <end position="22"/>
    </location>
</feature>
<dbReference type="Pfam" id="PF00575">
    <property type="entry name" value="S1"/>
    <property type="match status" value="1"/>
</dbReference>
<feature type="region of interest" description="Disordered" evidence="1">
    <location>
        <begin position="378"/>
        <end position="453"/>
    </location>
</feature>
<accession>D7FU45</accession>
<reference evidence="4 5" key="1">
    <citation type="journal article" date="2010" name="Nature">
        <title>The Ectocarpus genome and the independent evolution of multicellularity in brown algae.</title>
        <authorList>
            <person name="Cock J.M."/>
            <person name="Sterck L."/>
            <person name="Rouze P."/>
            <person name="Scornet D."/>
            <person name="Allen A.E."/>
            <person name="Amoutzias G."/>
            <person name="Anthouard V."/>
            <person name="Artiguenave F."/>
            <person name="Aury J.M."/>
            <person name="Badger J.H."/>
            <person name="Beszteri B."/>
            <person name="Billiau K."/>
            <person name="Bonnet E."/>
            <person name="Bothwell J.H."/>
            <person name="Bowler C."/>
            <person name="Boyen C."/>
            <person name="Brownlee C."/>
            <person name="Carrano C.J."/>
            <person name="Charrier B."/>
            <person name="Cho G.Y."/>
            <person name="Coelho S.M."/>
            <person name="Collen J."/>
            <person name="Corre E."/>
            <person name="Da Silva C."/>
            <person name="Delage L."/>
            <person name="Delaroque N."/>
            <person name="Dittami S.M."/>
            <person name="Doulbeau S."/>
            <person name="Elias M."/>
            <person name="Farnham G."/>
            <person name="Gachon C.M."/>
            <person name="Gschloessl B."/>
            <person name="Heesch S."/>
            <person name="Jabbari K."/>
            <person name="Jubin C."/>
            <person name="Kawai H."/>
            <person name="Kimura K."/>
            <person name="Kloareg B."/>
            <person name="Kupper F.C."/>
            <person name="Lang D."/>
            <person name="Le Bail A."/>
            <person name="Leblanc C."/>
            <person name="Lerouge P."/>
            <person name="Lohr M."/>
            <person name="Lopez P.J."/>
            <person name="Martens C."/>
            <person name="Maumus F."/>
            <person name="Michel G."/>
            <person name="Miranda-Saavedra D."/>
            <person name="Morales J."/>
            <person name="Moreau H."/>
            <person name="Motomura T."/>
            <person name="Nagasato C."/>
            <person name="Napoli C.A."/>
            <person name="Nelson D.R."/>
            <person name="Nyvall-Collen P."/>
            <person name="Peters A.F."/>
            <person name="Pommier C."/>
            <person name="Potin P."/>
            <person name="Poulain J."/>
            <person name="Quesneville H."/>
            <person name="Read B."/>
            <person name="Rensing S.A."/>
            <person name="Ritter A."/>
            <person name="Rousvoal S."/>
            <person name="Samanta M."/>
            <person name="Samson G."/>
            <person name="Schroeder D.C."/>
            <person name="Segurens B."/>
            <person name="Strittmatter M."/>
            <person name="Tonon T."/>
            <person name="Tregear J.W."/>
            <person name="Valentin K."/>
            <person name="von Dassow P."/>
            <person name="Yamagishi T."/>
            <person name="Van de Peer Y."/>
            <person name="Wincker P."/>
        </authorList>
    </citation>
    <scope>NUCLEOTIDE SEQUENCE [LARGE SCALE GENOMIC DNA]</scope>
    <source>
        <strain evidence="5">Ec32 / CCAP1310/4</strain>
    </source>
</reference>
<dbReference type="InterPro" id="IPR003029">
    <property type="entry name" value="S1_domain"/>
</dbReference>
<dbReference type="EMBL" id="FN649730">
    <property type="protein sequence ID" value="CBJ31572.1"/>
    <property type="molecule type" value="Genomic_DNA"/>
</dbReference>
<dbReference type="Proteomes" id="UP000002630">
    <property type="component" value="Linkage Group LG05"/>
</dbReference>
<sequence length="453" mass="49910">MTTDLRPRFVLSLCLLLDPCGSFLHSSRGVGCLPCPRLVQRSPLPRGQRLSATMSSVPAVGQKKAKREPPRLLENLEVGERLKGVVVTELDGTSGKKAWVRVGVMRRAKGGKFSHVDGMIRLNKEKGLKPKKVAVDKPVTVYVSKVIEAEGRLEVSLRAPKPLAPIVDTSTLKPLADLKHGEELTGVVKTVTQFAAFVQCGVGRPTRRKRRDGKPMVMEEVDGFLGKDDVPEDAALSAQLVKTQDQTNIISEGDRVKVFVKETFPGNGRFHVTLDPNVSAEDLRRMKNEVQKKKSKFARRKETGDLVEGEEILGGIVRVLEFGFFVDVGAKANGLVHISSISEKENRYLDNLNEFASVGDKMYVRVNGVDEEGRLSLAYAAREKDRPKPPNRRERRRAARGDQGAAENKGDEGTQEEEEDDKDGGFLFEPSSAGSGGSVDDDEEAEFDIFEDM</sequence>
<keyword evidence="5" id="KW-1185">Reference proteome</keyword>
<dbReference type="OMA" id="WKEVINI"/>
<evidence type="ECO:0000313" key="5">
    <source>
        <dbReference type="Proteomes" id="UP000002630"/>
    </source>
</evidence>
<feature type="domain" description="S1 motif" evidence="3">
    <location>
        <begin position="304"/>
        <end position="380"/>
    </location>
</feature>
<dbReference type="PANTHER" id="PTHR10724">
    <property type="entry name" value="30S RIBOSOMAL PROTEIN S1"/>
    <property type="match status" value="1"/>
</dbReference>
<feature type="domain" description="S1 motif" evidence="3">
    <location>
        <begin position="181"/>
        <end position="275"/>
    </location>
</feature>
<dbReference type="EMBL" id="FN648448">
    <property type="protein sequence ID" value="CBJ31572.1"/>
    <property type="molecule type" value="Genomic_DNA"/>
</dbReference>
<feature type="compositionally biased region" description="Basic and acidic residues" evidence="1">
    <location>
        <begin position="381"/>
        <end position="392"/>
    </location>
</feature>
<dbReference type="SUPFAM" id="SSF50249">
    <property type="entry name" value="Nucleic acid-binding proteins"/>
    <property type="match status" value="2"/>
</dbReference>
<organism evidence="4 5">
    <name type="scientific">Ectocarpus siliculosus</name>
    <name type="common">Brown alga</name>
    <name type="synonym">Conferva siliculosa</name>
    <dbReference type="NCBI Taxonomy" id="2880"/>
    <lineage>
        <taxon>Eukaryota</taxon>
        <taxon>Sar</taxon>
        <taxon>Stramenopiles</taxon>
        <taxon>Ochrophyta</taxon>
        <taxon>PX clade</taxon>
        <taxon>Phaeophyceae</taxon>
        <taxon>Ectocarpales</taxon>
        <taxon>Ectocarpaceae</taxon>
        <taxon>Ectocarpus</taxon>
    </lineage>
</organism>
<dbReference type="GO" id="GO:0003729">
    <property type="term" value="F:mRNA binding"/>
    <property type="evidence" value="ECO:0007669"/>
    <property type="project" value="TreeGrafter"/>
</dbReference>
<dbReference type="OrthoDB" id="48171at2759"/>